<keyword evidence="4" id="KW-0378">Hydrolase</keyword>
<feature type="chain" id="PRO_5022874624" evidence="5">
    <location>
        <begin position="21"/>
        <end position="440"/>
    </location>
</feature>
<evidence type="ECO:0000313" key="7">
    <source>
        <dbReference type="EMBL" id="RPD60612.1"/>
    </source>
</evidence>
<dbReference type="OrthoDB" id="660550at2759"/>
<organism evidence="7 8">
    <name type="scientific">Lentinus tigrinus ALCF2SS1-6</name>
    <dbReference type="NCBI Taxonomy" id="1328759"/>
    <lineage>
        <taxon>Eukaryota</taxon>
        <taxon>Fungi</taxon>
        <taxon>Dikarya</taxon>
        <taxon>Basidiomycota</taxon>
        <taxon>Agaricomycotina</taxon>
        <taxon>Agaricomycetes</taxon>
        <taxon>Polyporales</taxon>
        <taxon>Polyporaceae</taxon>
        <taxon>Lentinus</taxon>
    </lineage>
</organism>
<dbReference type="PROSITE" id="PS51767">
    <property type="entry name" value="PEPTIDASE_A1"/>
    <property type="match status" value="1"/>
</dbReference>
<comment type="similarity">
    <text evidence="1 4">Belongs to the peptidase A1 family.</text>
</comment>
<dbReference type="GO" id="GO:0004190">
    <property type="term" value="F:aspartic-type endopeptidase activity"/>
    <property type="evidence" value="ECO:0007669"/>
    <property type="project" value="UniProtKB-KW"/>
</dbReference>
<dbReference type="PANTHER" id="PTHR47966:SF51">
    <property type="entry name" value="BETA-SITE APP-CLEAVING ENZYME, ISOFORM A-RELATED"/>
    <property type="match status" value="1"/>
</dbReference>
<evidence type="ECO:0000256" key="2">
    <source>
        <dbReference type="ARBA" id="ARBA00022750"/>
    </source>
</evidence>
<evidence type="ECO:0000313" key="8">
    <source>
        <dbReference type="Proteomes" id="UP000313359"/>
    </source>
</evidence>
<keyword evidence="4" id="KW-0645">Protease</keyword>
<dbReference type="EMBL" id="ML122265">
    <property type="protein sequence ID" value="RPD60612.1"/>
    <property type="molecule type" value="Genomic_DNA"/>
</dbReference>
<protein>
    <submittedName>
        <fullName evidence="7">Aspartic peptidase A1</fullName>
    </submittedName>
</protein>
<dbReference type="InterPro" id="IPR033121">
    <property type="entry name" value="PEPTIDASE_A1"/>
</dbReference>
<dbReference type="InterPro" id="IPR001969">
    <property type="entry name" value="Aspartic_peptidase_AS"/>
</dbReference>
<keyword evidence="2 4" id="KW-0064">Aspartyl protease</keyword>
<dbReference type="PANTHER" id="PTHR47966">
    <property type="entry name" value="BETA-SITE APP-CLEAVING ENZYME, ISOFORM A-RELATED"/>
    <property type="match status" value="1"/>
</dbReference>
<sequence>MPVFSLLVTPLLGFALFSSAFPLSPLSHGQGNNAADHSFVSNASPVTLGVARRFNSVGSSNVLKFDQARARALRQRTQTDSSSAPAEDADIYSMDVVSQVVAYVMEVGIGDPPQTYNLLVDTGSSNTWVGANKAKPFVRTPSSQFTGSAFEVQYGSGLVGGLEVIDTVTLAPGLTLHNQSIGVADLAKGFDGMDGILGRVDSFWIGPEGLTFGSFSPDVYKCVPTVTDTAWSSGLLDDYEVGISFRPSNTYDNKNGQLTFGGVDATKYTGELHYTPITSTKPASAFVGVDQSLIYGDVYPKVILDNAAGILDTGTTLILIASDAFERYQNVTGGVPDDDVGLLRITPEQYANLDSLYFNIGGEVYELIPNAQIWPRTLNEAIGGSPDAIYLIVNDLGSMAGGGLDFINGMSFLERFYMVYDVGGSRAGLAYTPWTYEEMN</sequence>
<dbReference type="SUPFAM" id="SSF50630">
    <property type="entry name" value="Acid proteases"/>
    <property type="match status" value="1"/>
</dbReference>
<dbReference type="Pfam" id="PF00026">
    <property type="entry name" value="Asp"/>
    <property type="match status" value="1"/>
</dbReference>
<evidence type="ECO:0000259" key="6">
    <source>
        <dbReference type="PROSITE" id="PS51767"/>
    </source>
</evidence>
<evidence type="ECO:0000256" key="3">
    <source>
        <dbReference type="PIRSR" id="PIRSR601461-1"/>
    </source>
</evidence>
<evidence type="ECO:0000256" key="1">
    <source>
        <dbReference type="ARBA" id="ARBA00007447"/>
    </source>
</evidence>
<reference evidence="7" key="1">
    <citation type="journal article" date="2018" name="Genome Biol. Evol.">
        <title>Genomics and development of Lentinus tigrinus, a white-rot wood-decaying mushroom with dimorphic fruiting bodies.</title>
        <authorList>
            <person name="Wu B."/>
            <person name="Xu Z."/>
            <person name="Knudson A."/>
            <person name="Carlson A."/>
            <person name="Chen N."/>
            <person name="Kovaka S."/>
            <person name="LaButti K."/>
            <person name="Lipzen A."/>
            <person name="Pennachio C."/>
            <person name="Riley R."/>
            <person name="Schakwitz W."/>
            <person name="Umezawa K."/>
            <person name="Ohm R.A."/>
            <person name="Grigoriev I.V."/>
            <person name="Nagy L.G."/>
            <person name="Gibbons J."/>
            <person name="Hibbett D."/>
        </authorList>
    </citation>
    <scope>NUCLEOTIDE SEQUENCE [LARGE SCALE GENOMIC DNA]</scope>
    <source>
        <strain evidence="7">ALCF2SS1-6</strain>
    </source>
</reference>
<dbReference type="PRINTS" id="PR00792">
    <property type="entry name" value="PEPSIN"/>
</dbReference>
<dbReference type="STRING" id="1328759.A0A5C2S9W5"/>
<dbReference type="InterPro" id="IPR034164">
    <property type="entry name" value="Pepsin-like_dom"/>
</dbReference>
<evidence type="ECO:0000256" key="5">
    <source>
        <dbReference type="SAM" id="SignalP"/>
    </source>
</evidence>
<dbReference type="GO" id="GO:0006508">
    <property type="term" value="P:proteolysis"/>
    <property type="evidence" value="ECO:0007669"/>
    <property type="project" value="UniProtKB-KW"/>
</dbReference>
<dbReference type="CDD" id="cd05471">
    <property type="entry name" value="pepsin_like"/>
    <property type="match status" value="1"/>
</dbReference>
<feature type="domain" description="Peptidase A1" evidence="6">
    <location>
        <begin position="103"/>
        <end position="430"/>
    </location>
</feature>
<feature type="signal peptide" evidence="5">
    <location>
        <begin position="1"/>
        <end position="20"/>
    </location>
</feature>
<proteinExistence type="inferred from homology"/>
<feature type="active site" evidence="3">
    <location>
        <position position="121"/>
    </location>
</feature>
<name>A0A5C2S9W5_9APHY</name>
<evidence type="ECO:0000256" key="4">
    <source>
        <dbReference type="RuleBase" id="RU000454"/>
    </source>
</evidence>
<dbReference type="InterPro" id="IPR001461">
    <property type="entry name" value="Aspartic_peptidase_A1"/>
</dbReference>
<dbReference type="AlphaFoldDB" id="A0A5C2S9W5"/>
<dbReference type="Gene3D" id="2.40.70.10">
    <property type="entry name" value="Acid Proteases"/>
    <property type="match status" value="2"/>
</dbReference>
<dbReference type="InterPro" id="IPR021109">
    <property type="entry name" value="Peptidase_aspartic_dom_sf"/>
</dbReference>
<keyword evidence="8" id="KW-1185">Reference proteome</keyword>
<keyword evidence="5" id="KW-0732">Signal</keyword>
<dbReference type="Proteomes" id="UP000313359">
    <property type="component" value="Unassembled WGS sequence"/>
</dbReference>
<feature type="active site" evidence="3">
    <location>
        <position position="312"/>
    </location>
</feature>
<accession>A0A5C2S9W5</accession>
<gene>
    <name evidence="7" type="ORF">L227DRAFT_611147</name>
</gene>
<dbReference type="PROSITE" id="PS00141">
    <property type="entry name" value="ASP_PROTEASE"/>
    <property type="match status" value="2"/>
</dbReference>